<keyword evidence="2" id="KW-1185">Reference proteome</keyword>
<name>A0A0C2D0Z4_9BILA</name>
<gene>
    <name evidence="1" type="ORF">ANCDUO_14130</name>
</gene>
<dbReference type="Pfam" id="PF11095">
    <property type="entry name" value="Gemin7"/>
    <property type="match status" value="1"/>
</dbReference>
<dbReference type="OrthoDB" id="70763at2759"/>
<protein>
    <submittedName>
        <fullName evidence="1">Uncharacterized protein</fullName>
    </submittedName>
</protein>
<evidence type="ECO:0000313" key="2">
    <source>
        <dbReference type="Proteomes" id="UP000054047"/>
    </source>
</evidence>
<dbReference type="AlphaFoldDB" id="A0A0C2D0Z4"/>
<sequence>MAQKRVIISMHEKTSVSGVLVAMKGDGSHFIVDQLKTPIGVMDSAVLRCVFKTSVMDAYLSVARCRAFMAFRTE</sequence>
<organism evidence="1 2">
    <name type="scientific">Ancylostoma duodenale</name>
    <dbReference type="NCBI Taxonomy" id="51022"/>
    <lineage>
        <taxon>Eukaryota</taxon>
        <taxon>Metazoa</taxon>
        <taxon>Ecdysozoa</taxon>
        <taxon>Nematoda</taxon>
        <taxon>Chromadorea</taxon>
        <taxon>Rhabditida</taxon>
        <taxon>Rhabditina</taxon>
        <taxon>Rhabditomorpha</taxon>
        <taxon>Strongyloidea</taxon>
        <taxon>Ancylostomatidae</taxon>
        <taxon>Ancylostomatinae</taxon>
        <taxon>Ancylostoma</taxon>
    </lineage>
</organism>
<accession>A0A0C2D0Z4</accession>
<reference evidence="1 2" key="1">
    <citation type="submission" date="2013-12" db="EMBL/GenBank/DDBJ databases">
        <title>Draft genome of the parsitic nematode Ancylostoma duodenale.</title>
        <authorList>
            <person name="Mitreva M."/>
        </authorList>
    </citation>
    <scope>NUCLEOTIDE SEQUENCE [LARGE SCALE GENOMIC DNA]</scope>
    <source>
        <strain evidence="1 2">Zhejiang</strain>
    </source>
</reference>
<dbReference type="Proteomes" id="UP000054047">
    <property type="component" value="Unassembled WGS sequence"/>
</dbReference>
<proteinExistence type="predicted"/>
<dbReference type="GO" id="GO:0034719">
    <property type="term" value="C:SMN-Sm protein complex"/>
    <property type="evidence" value="ECO:0007669"/>
    <property type="project" value="InterPro"/>
</dbReference>
<evidence type="ECO:0000313" key="1">
    <source>
        <dbReference type="EMBL" id="KIH55707.1"/>
    </source>
</evidence>
<dbReference type="Gene3D" id="2.30.30.100">
    <property type="match status" value="1"/>
</dbReference>
<dbReference type="InterPro" id="IPR020338">
    <property type="entry name" value="SMN_gemin7"/>
</dbReference>
<dbReference type="EMBL" id="KN736889">
    <property type="protein sequence ID" value="KIH55707.1"/>
    <property type="molecule type" value="Genomic_DNA"/>
</dbReference>